<dbReference type="Proteomes" id="UP001152797">
    <property type="component" value="Unassembled WGS sequence"/>
</dbReference>
<proteinExistence type="predicted"/>
<sequence length="240" mass="25961">MSDKALPMASNSQGPQEPETKLGLVPVQIQAPELDAETEIMGALTPEDLFATQNDTIEESQLLHSPAPGSRFDSQPAESQVPDSQGDSQGDGLELAPKDDTCPGSDDPIEEFTGSDDPIEEFTEIDENDSPQDEAASDPETEPEISGFLALDENFNVETRGSVSDYSFELMNVIQNLLGNQSVPASSDGPSVIVAEEGGENDDEQGESRSSTDPNPGSRRSRRMARHDRLRKLRKKKDGQ</sequence>
<comment type="caution">
    <text evidence="2">The sequence shown here is derived from an EMBL/GenBank/DDBJ whole genome shotgun (WGS) entry which is preliminary data.</text>
</comment>
<feature type="region of interest" description="Disordered" evidence="1">
    <location>
        <begin position="180"/>
        <end position="240"/>
    </location>
</feature>
<protein>
    <submittedName>
        <fullName evidence="2">Uncharacterized protein</fullName>
    </submittedName>
</protein>
<feature type="compositionally biased region" description="Polar residues" evidence="1">
    <location>
        <begin position="180"/>
        <end position="189"/>
    </location>
</feature>
<dbReference type="EMBL" id="CAMXCT010006576">
    <property type="protein sequence ID" value="CAI4016277.1"/>
    <property type="molecule type" value="Genomic_DNA"/>
</dbReference>
<dbReference type="EMBL" id="CAMXCT020006576">
    <property type="protein sequence ID" value="CAL1169652.1"/>
    <property type="molecule type" value="Genomic_DNA"/>
</dbReference>
<evidence type="ECO:0000256" key="1">
    <source>
        <dbReference type="SAM" id="MobiDB-lite"/>
    </source>
</evidence>
<feature type="compositionally biased region" description="Basic residues" evidence="1">
    <location>
        <begin position="219"/>
        <end position="240"/>
    </location>
</feature>
<name>A0A9P1DVN6_9DINO</name>
<reference evidence="3 4" key="2">
    <citation type="submission" date="2024-05" db="EMBL/GenBank/DDBJ databases">
        <authorList>
            <person name="Chen Y."/>
            <person name="Shah S."/>
            <person name="Dougan E. K."/>
            <person name="Thang M."/>
            <person name="Chan C."/>
        </authorList>
    </citation>
    <scope>NUCLEOTIDE SEQUENCE [LARGE SCALE GENOMIC DNA]</scope>
</reference>
<dbReference type="EMBL" id="CAMXCT030006576">
    <property type="protein sequence ID" value="CAL4803589.1"/>
    <property type="molecule type" value="Genomic_DNA"/>
</dbReference>
<dbReference type="AlphaFoldDB" id="A0A9P1DVN6"/>
<evidence type="ECO:0000313" key="4">
    <source>
        <dbReference type="Proteomes" id="UP001152797"/>
    </source>
</evidence>
<evidence type="ECO:0000313" key="3">
    <source>
        <dbReference type="EMBL" id="CAL4803589.1"/>
    </source>
</evidence>
<feature type="compositionally biased region" description="Polar residues" evidence="1">
    <location>
        <begin position="72"/>
        <end position="88"/>
    </location>
</feature>
<keyword evidence="4" id="KW-1185">Reference proteome</keyword>
<organism evidence="2">
    <name type="scientific">Cladocopium goreaui</name>
    <dbReference type="NCBI Taxonomy" id="2562237"/>
    <lineage>
        <taxon>Eukaryota</taxon>
        <taxon>Sar</taxon>
        <taxon>Alveolata</taxon>
        <taxon>Dinophyceae</taxon>
        <taxon>Suessiales</taxon>
        <taxon>Symbiodiniaceae</taxon>
        <taxon>Cladocopium</taxon>
    </lineage>
</organism>
<feature type="region of interest" description="Disordered" evidence="1">
    <location>
        <begin position="1"/>
        <end position="152"/>
    </location>
</feature>
<gene>
    <name evidence="2" type="ORF">C1SCF055_LOCUS41030</name>
</gene>
<feature type="compositionally biased region" description="Acidic residues" evidence="1">
    <location>
        <begin position="107"/>
        <end position="143"/>
    </location>
</feature>
<reference evidence="2" key="1">
    <citation type="submission" date="2022-10" db="EMBL/GenBank/DDBJ databases">
        <authorList>
            <person name="Chen Y."/>
            <person name="Dougan E. K."/>
            <person name="Chan C."/>
            <person name="Rhodes N."/>
            <person name="Thang M."/>
        </authorList>
    </citation>
    <scope>NUCLEOTIDE SEQUENCE</scope>
</reference>
<evidence type="ECO:0000313" key="2">
    <source>
        <dbReference type="EMBL" id="CAI4016277.1"/>
    </source>
</evidence>
<accession>A0A9P1DVN6</accession>